<dbReference type="GO" id="GO:0000981">
    <property type="term" value="F:DNA-binding transcription factor activity, RNA polymerase II-specific"/>
    <property type="evidence" value="ECO:0007669"/>
    <property type="project" value="InterPro"/>
</dbReference>
<feature type="compositionally biased region" description="Polar residues" evidence="6">
    <location>
        <begin position="493"/>
        <end position="503"/>
    </location>
</feature>
<dbReference type="InterPro" id="IPR007219">
    <property type="entry name" value="XnlR_reg_dom"/>
</dbReference>
<comment type="caution">
    <text evidence="8">The sequence shown here is derived from an EMBL/GenBank/DDBJ whole genome shotgun (WGS) entry which is preliminary data.</text>
</comment>
<evidence type="ECO:0000256" key="2">
    <source>
        <dbReference type="ARBA" id="ARBA00022723"/>
    </source>
</evidence>
<accession>W9Y4B8</accession>
<organism evidence="8 9">
    <name type="scientific">Capronia epimyces CBS 606.96</name>
    <dbReference type="NCBI Taxonomy" id="1182542"/>
    <lineage>
        <taxon>Eukaryota</taxon>
        <taxon>Fungi</taxon>
        <taxon>Dikarya</taxon>
        <taxon>Ascomycota</taxon>
        <taxon>Pezizomycotina</taxon>
        <taxon>Eurotiomycetes</taxon>
        <taxon>Chaetothyriomycetidae</taxon>
        <taxon>Chaetothyriales</taxon>
        <taxon>Herpotrichiellaceae</taxon>
        <taxon>Capronia</taxon>
    </lineage>
</organism>
<reference evidence="8 9" key="1">
    <citation type="submission" date="2013-03" db="EMBL/GenBank/DDBJ databases">
        <title>The Genome Sequence of Capronia epimyces CBS 606.96.</title>
        <authorList>
            <consortium name="The Broad Institute Genomics Platform"/>
            <person name="Cuomo C."/>
            <person name="de Hoog S."/>
            <person name="Gorbushina A."/>
            <person name="Walker B."/>
            <person name="Young S.K."/>
            <person name="Zeng Q."/>
            <person name="Gargeya S."/>
            <person name="Fitzgerald M."/>
            <person name="Haas B."/>
            <person name="Abouelleil A."/>
            <person name="Allen A.W."/>
            <person name="Alvarado L."/>
            <person name="Arachchi H.M."/>
            <person name="Berlin A.M."/>
            <person name="Chapman S.B."/>
            <person name="Gainer-Dewar J."/>
            <person name="Goldberg J."/>
            <person name="Griggs A."/>
            <person name="Gujja S."/>
            <person name="Hansen M."/>
            <person name="Howarth C."/>
            <person name="Imamovic A."/>
            <person name="Ireland A."/>
            <person name="Larimer J."/>
            <person name="McCowan C."/>
            <person name="Murphy C."/>
            <person name="Pearson M."/>
            <person name="Poon T.W."/>
            <person name="Priest M."/>
            <person name="Roberts A."/>
            <person name="Saif S."/>
            <person name="Shea T."/>
            <person name="Sisk P."/>
            <person name="Sykes S."/>
            <person name="Wortman J."/>
            <person name="Nusbaum C."/>
            <person name="Birren B."/>
        </authorList>
    </citation>
    <scope>NUCLEOTIDE SEQUENCE [LARGE SCALE GENOMIC DNA]</scope>
    <source>
        <strain evidence="8 9">CBS 606.96</strain>
    </source>
</reference>
<dbReference type="STRING" id="1182542.W9Y4B8"/>
<dbReference type="Pfam" id="PF04082">
    <property type="entry name" value="Fungal_trans"/>
    <property type="match status" value="1"/>
</dbReference>
<dbReference type="PANTHER" id="PTHR47338:SF10">
    <property type="entry name" value="TRANSCRIPTION FACTOR DOMAIN-CONTAINING PROTEIN-RELATED"/>
    <property type="match status" value="1"/>
</dbReference>
<keyword evidence="9" id="KW-1185">Reference proteome</keyword>
<dbReference type="GO" id="GO:0006351">
    <property type="term" value="P:DNA-templated transcription"/>
    <property type="evidence" value="ECO:0007669"/>
    <property type="project" value="InterPro"/>
</dbReference>
<proteinExistence type="predicted"/>
<dbReference type="SMART" id="SM00906">
    <property type="entry name" value="Fungal_trans"/>
    <property type="match status" value="1"/>
</dbReference>
<evidence type="ECO:0000256" key="4">
    <source>
        <dbReference type="ARBA" id="ARBA00023163"/>
    </source>
</evidence>
<feature type="region of interest" description="Disordered" evidence="6">
    <location>
        <begin position="482"/>
        <end position="538"/>
    </location>
</feature>
<evidence type="ECO:0000313" key="8">
    <source>
        <dbReference type="EMBL" id="EXJ84066.1"/>
    </source>
</evidence>
<name>W9Y4B8_9EURO</name>
<sequence>MTSFSLFHEPTFNEKLRLAGPSLYLNALLASMCSFSARFEDQAMDQTPHNPINESPSEVPCPDHFHQLALRFEEESLTQCADETPPLEFLQSIILTTFFQLTKGAHGRAWRWLGTCIRVAYELKIHCVDANKPDKYVPSTPDEIAAWSDEEERRRAWWAIWEMDTFASTLRGVPTGLNWSQSRTYLPVEDRLWFQQKFHPSCLLASKPGDRWKVLQQSRNESSTAWLIVVTSLMRTAQTISNLEAFLDGTPYTNLAASSGTCTTANGEGTSNGVEDELNIISHALQCTLLTLPDSLQYRDELLTFAAVERSQGPVHRKLHHTKYSIYVLAQLTRFMICHYYTFNKSDQPSTPSKPPVDLDSFEASRHPGAGLVCTTRRPNADGLKRYVEASDNIVLLLNRCSSTHVRYVNPFLATSIWLAAAVQLVNKKFGPSDSNRELAEGKFNVLRLTYKQFVRFWNTPVGLLQVLDSLEDRLDDLLHPERRAEADGRRASTLQPRPQGQSRRIHETSAVSGESTGHRPPPSSYMSNQTEPNLTGSGVNPMMGSSVVDGEHAGLPNGMEHPVLDVHSGSTAEISAMSHSGHVPSSAHFDAAAPTNQPMEPMGFAMSFDYDADADISLYLNGLLSGSYGNSVGPLG</sequence>
<keyword evidence="3" id="KW-0805">Transcription regulation</keyword>
<dbReference type="RefSeq" id="XP_007733051.1">
    <property type="nucleotide sequence ID" value="XM_007734861.1"/>
</dbReference>
<protein>
    <recommendedName>
        <fullName evidence="7">Xylanolytic transcriptional activator regulatory domain-containing protein</fullName>
    </recommendedName>
</protein>
<feature type="domain" description="Xylanolytic transcriptional activator regulatory" evidence="7">
    <location>
        <begin position="109"/>
        <end position="193"/>
    </location>
</feature>
<dbReference type="GO" id="GO:0003677">
    <property type="term" value="F:DNA binding"/>
    <property type="evidence" value="ECO:0007669"/>
    <property type="project" value="InterPro"/>
</dbReference>
<dbReference type="CDD" id="cd12148">
    <property type="entry name" value="fungal_TF_MHR"/>
    <property type="match status" value="1"/>
</dbReference>
<dbReference type="GO" id="GO:0005634">
    <property type="term" value="C:nucleus"/>
    <property type="evidence" value="ECO:0007669"/>
    <property type="project" value="UniProtKB-SubCell"/>
</dbReference>
<evidence type="ECO:0000313" key="9">
    <source>
        <dbReference type="Proteomes" id="UP000019478"/>
    </source>
</evidence>
<dbReference type="Proteomes" id="UP000019478">
    <property type="component" value="Unassembled WGS sequence"/>
</dbReference>
<dbReference type="HOGENOM" id="CLU_007531_2_1_1"/>
<dbReference type="GO" id="GO:0008270">
    <property type="term" value="F:zinc ion binding"/>
    <property type="evidence" value="ECO:0007669"/>
    <property type="project" value="InterPro"/>
</dbReference>
<keyword evidence="4" id="KW-0804">Transcription</keyword>
<gene>
    <name evidence="8" type="ORF">A1O3_04733</name>
</gene>
<feature type="compositionally biased region" description="Polar residues" evidence="6">
    <location>
        <begin position="525"/>
        <end position="538"/>
    </location>
</feature>
<keyword evidence="5" id="KW-0539">Nucleus</keyword>
<keyword evidence="2" id="KW-0479">Metal-binding</keyword>
<evidence type="ECO:0000256" key="1">
    <source>
        <dbReference type="ARBA" id="ARBA00004123"/>
    </source>
</evidence>
<evidence type="ECO:0000256" key="3">
    <source>
        <dbReference type="ARBA" id="ARBA00023015"/>
    </source>
</evidence>
<evidence type="ECO:0000256" key="5">
    <source>
        <dbReference type="ARBA" id="ARBA00023242"/>
    </source>
</evidence>
<evidence type="ECO:0000259" key="7">
    <source>
        <dbReference type="SMART" id="SM00906"/>
    </source>
</evidence>
<feature type="compositionally biased region" description="Basic and acidic residues" evidence="6">
    <location>
        <begin position="482"/>
        <end position="491"/>
    </location>
</feature>
<comment type="subcellular location">
    <subcellularLocation>
        <location evidence="1">Nucleus</location>
    </subcellularLocation>
</comment>
<dbReference type="OrthoDB" id="3862662at2759"/>
<evidence type="ECO:0000256" key="6">
    <source>
        <dbReference type="SAM" id="MobiDB-lite"/>
    </source>
</evidence>
<dbReference type="AlphaFoldDB" id="W9Y4B8"/>
<dbReference type="PANTHER" id="PTHR47338">
    <property type="entry name" value="ZN(II)2CYS6 TRANSCRIPTION FACTOR (EUROFUNG)-RELATED"/>
    <property type="match status" value="1"/>
</dbReference>
<dbReference type="InterPro" id="IPR050815">
    <property type="entry name" value="TF_fung"/>
</dbReference>
<dbReference type="EMBL" id="AMGY01000004">
    <property type="protein sequence ID" value="EXJ84066.1"/>
    <property type="molecule type" value="Genomic_DNA"/>
</dbReference>
<dbReference type="GeneID" id="19168851"/>